<gene>
    <name evidence="1" type="ORF">ASZ90_014665</name>
</gene>
<accession>A0A0W8F438</accession>
<reference evidence="1" key="1">
    <citation type="journal article" date="2015" name="Proc. Natl. Acad. Sci. U.S.A.">
        <title>Networks of energetic and metabolic interactions define dynamics in microbial communities.</title>
        <authorList>
            <person name="Embree M."/>
            <person name="Liu J.K."/>
            <person name="Al-Bassam M.M."/>
            <person name="Zengler K."/>
        </authorList>
    </citation>
    <scope>NUCLEOTIDE SEQUENCE</scope>
</reference>
<dbReference type="EMBL" id="LNQE01001540">
    <property type="protein sequence ID" value="KUG15671.1"/>
    <property type="molecule type" value="Genomic_DNA"/>
</dbReference>
<protein>
    <submittedName>
        <fullName evidence="1">Uncharacterized protein</fullName>
    </submittedName>
</protein>
<name>A0A0W8F438_9ZZZZ</name>
<evidence type="ECO:0000313" key="1">
    <source>
        <dbReference type="EMBL" id="KUG15671.1"/>
    </source>
</evidence>
<comment type="caution">
    <text evidence="1">The sequence shown here is derived from an EMBL/GenBank/DDBJ whole genome shotgun (WGS) entry which is preliminary data.</text>
</comment>
<dbReference type="AlphaFoldDB" id="A0A0W8F438"/>
<proteinExistence type="predicted"/>
<sequence>MIQNRIGFGRPFEYQGRIFLPLVASLQDYRGNSGVVSVVPLALLILEENQVWAAAIQEGITIPDMPRILTEAVHFTPSASLIP</sequence>
<organism evidence="1">
    <name type="scientific">hydrocarbon metagenome</name>
    <dbReference type="NCBI Taxonomy" id="938273"/>
    <lineage>
        <taxon>unclassified sequences</taxon>
        <taxon>metagenomes</taxon>
        <taxon>ecological metagenomes</taxon>
    </lineage>
</organism>